<dbReference type="Proteomes" id="UP000317371">
    <property type="component" value="Unassembled WGS sequence"/>
</dbReference>
<evidence type="ECO:0000313" key="2">
    <source>
        <dbReference type="Proteomes" id="UP000317371"/>
    </source>
</evidence>
<comment type="caution">
    <text evidence="1">The sequence shown here is derived from an EMBL/GenBank/DDBJ whole genome shotgun (WGS) entry which is preliminary data.</text>
</comment>
<dbReference type="AlphaFoldDB" id="A0A540VFR0"/>
<reference evidence="1 2" key="1">
    <citation type="submission" date="2019-06" db="EMBL/GenBank/DDBJ databases">
        <title>Genome sequence of Litorilinea aerophila BAA-2444.</title>
        <authorList>
            <person name="Maclea K.S."/>
            <person name="Maurais E.G."/>
            <person name="Iannazzi L.C."/>
        </authorList>
    </citation>
    <scope>NUCLEOTIDE SEQUENCE [LARGE SCALE GENOMIC DNA]</scope>
    <source>
        <strain evidence="1 2">ATCC BAA-2444</strain>
    </source>
</reference>
<gene>
    <name evidence="1" type="ORF">FKZ61_10805</name>
</gene>
<proteinExistence type="predicted"/>
<evidence type="ECO:0008006" key="3">
    <source>
        <dbReference type="Google" id="ProtNLM"/>
    </source>
</evidence>
<name>A0A540VFR0_9CHLR</name>
<evidence type="ECO:0000313" key="1">
    <source>
        <dbReference type="EMBL" id="TQE95610.1"/>
    </source>
</evidence>
<dbReference type="EMBL" id="VIGC01000012">
    <property type="protein sequence ID" value="TQE95610.1"/>
    <property type="molecule type" value="Genomic_DNA"/>
</dbReference>
<sequence length="132" mass="14261">MSYVIGLFDDEHLTELVDQLKDHGMEDHYRVIDRGVLGTKSVVAVPGTDDGGTAGVAPAGVIHVGTTGFDAEDLNIDDVLDEYGFEDEEKAFFVRSIQDGASMVVVEVPSDQADAISQMMEEAQAQHVYISV</sequence>
<dbReference type="RefSeq" id="WP_141610145.1">
    <property type="nucleotide sequence ID" value="NZ_VIGC02000012.1"/>
</dbReference>
<accession>A0A540VFR0</accession>
<keyword evidence="2" id="KW-1185">Reference proteome</keyword>
<organism evidence="1 2">
    <name type="scientific">Litorilinea aerophila</name>
    <dbReference type="NCBI Taxonomy" id="1204385"/>
    <lineage>
        <taxon>Bacteria</taxon>
        <taxon>Bacillati</taxon>
        <taxon>Chloroflexota</taxon>
        <taxon>Caldilineae</taxon>
        <taxon>Caldilineales</taxon>
        <taxon>Caldilineaceae</taxon>
        <taxon>Litorilinea</taxon>
    </lineage>
</organism>
<protein>
    <recommendedName>
        <fullName evidence="3">General stress protein 17M-like domain-containing protein</fullName>
    </recommendedName>
</protein>
<dbReference type="InParanoid" id="A0A540VFR0"/>